<dbReference type="EMBL" id="JABAFR010000003">
    <property type="protein sequence ID" value="NME43686.1"/>
    <property type="molecule type" value="Genomic_DNA"/>
</dbReference>
<evidence type="ECO:0000313" key="8">
    <source>
        <dbReference type="Proteomes" id="UP000540014"/>
    </source>
</evidence>
<evidence type="ECO:0000256" key="3">
    <source>
        <dbReference type="ARBA" id="ARBA00023159"/>
    </source>
</evidence>
<dbReference type="InterPro" id="IPR036634">
    <property type="entry name" value="PRD_sf"/>
</dbReference>
<comment type="caution">
    <text evidence="7">The sequence shown here is derived from an EMBL/GenBank/DDBJ whole genome shotgun (WGS) entry which is preliminary data.</text>
</comment>
<dbReference type="InterPro" id="IPR036388">
    <property type="entry name" value="WH-like_DNA-bd_sf"/>
</dbReference>
<sequence>MRPNSEKLIKSLLESQPKTSNQLAELLQVSVRSIKNYAKEINEEYPNLLTSSNEGYSVNVDQAISLFNTSNEHIPQTSQERVFCIINKLIHHNTGKDEKINHSLDIYELCDELYISMSTLKVELNKVKRKLKKYDLELETKSGSIKCIGLEKNKRKLLSSILYKESNVNFVNIDSLQKAFTNIDIHYIRSTVLEIFDKYHYFVNDYSLINLILHITIAVDRIRNNNINTTKVDTLPAVRLHEYEMSKELAKRLEEKFDIQYSDAEIYEMTLLIISRATNIDYQSIDANNLEQFVGKECLELVKELINDINAFYYIDLSEQEFLIRFALHIKNLLVRSKNNYFSKNPLTESIKLSCPLIYDASVNLARTIKSKTGISINDDEIAYIAFHLGSALETQKNLTSKVKAVLYCPNYYGINSRITDAIYNDFENDLLITNILTDESQIDKVNDIDLVITTIPLATPIQIPTIRINIILNDRDISNLRNRISEIQTQKKKNEFEKHLKELLSPELFERKNNLDTHKKCINYMVKKLVKLDYVDTHFKDEVLEREKMSSTVFGNFAIPHAMKMHANKTGLNIVISDNPIPWGTHEVHLVIMMCFNKNERHIFNEIYDPITMILSEAENINHIISCRNYEEFINTMVSLL</sequence>
<accession>A0A7X9NGW3</accession>
<organism evidence="7 8">
    <name type="scientific">Faecalicoccus pleomorphus</name>
    <dbReference type="NCBI Taxonomy" id="1323"/>
    <lineage>
        <taxon>Bacteria</taxon>
        <taxon>Bacillati</taxon>
        <taxon>Bacillota</taxon>
        <taxon>Erysipelotrichia</taxon>
        <taxon>Erysipelotrichales</taxon>
        <taxon>Erysipelotrichaceae</taxon>
        <taxon>Faecalicoccus</taxon>
    </lineage>
</organism>
<dbReference type="InterPro" id="IPR050661">
    <property type="entry name" value="BglG_antiterminators"/>
</dbReference>
<dbReference type="Pfam" id="PF00874">
    <property type="entry name" value="PRD"/>
    <property type="match status" value="2"/>
</dbReference>
<proteinExistence type="predicted"/>
<dbReference type="PROSITE" id="PS51094">
    <property type="entry name" value="PTS_EIIA_TYPE_2"/>
    <property type="match status" value="1"/>
</dbReference>
<feature type="domain" description="PRD" evidence="6">
    <location>
        <begin position="179"/>
        <end position="283"/>
    </location>
</feature>
<dbReference type="InterPro" id="IPR007737">
    <property type="entry name" value="Mga_HTH"/>
</dbReference>
<dbReference type="Proteomes" id="UP000540014">
    <property type="component" value="Unassembled WGS sequence"/>
</dbReference>
<dbReference type="InterPro" id="IPR016152">
    <property type="entry name" value="PTrfase/Anion_transptr"/>
</dbReference>
<name>A0A7X9NGW3_9FIRM</name>
<dbReference type="Pfam" id="PF00359">
    <property type="entry name" value="PTS_EIIA_2"/>
    <property type="match status" value="1"/>
</dbReference>
<keyword evidence="3" id="KW-0010">Activator</keyword>
<dbReference type="InterPro" id="IPR002178">
    <property type="entry name" value="PTS_EIIA_type-2_dom"/>
</dbReference>
<dbReference type="CDD" id="cd00211">
    <property type="entry name" value="PTS_IIA_fru"/>
    <property type="match status" value="1"/>
</dbReference>
<protein>
    <submittedName>
        <fullName evidence="7">BglG family transcription antiterminator</fullName>
    </submittedName>
</protein>
<dbReference type="AlphaFoldDB" id="A0A7X9NGW3"/>
<evidence type="ECO:0000256" key="1">
    <source>
        <dbReference type="ARBA" id="ARBA00022737"/>
    </source>
</evidence>
<evidence type="ECO:0000259" key="6">
    <source>
        <dbReference type="PROSITE" id="PS51372"/>
    </source>
</evidence>
<dbReference type="InterPro" id="IPR011608">
    <property type="entry name" value="PRD"/>
</dbReference>
<dbReference type="PANTHER" id="PTHR30185">
    <property type="entry name" value="CRYPTIC BETA-GLUCOSIDE BGL OPERON ANTITERMINATOR"/>
    <property type="match status" value="1"/>
</dbReference>
<dbReference type="Gene3D" id="1.10.1790.10">
    <property type="entry name" value="PRD domain"/>
    <property type="match status" value="2"/>
</dbReference>
<evidence type="ECO:0000259" key="5">
    <source>
        <dbReference type="PROSITE" id="PS51094"/>
    </source>
</evidence>
<feature type="domain" description="PTS EIIA type-2" evidence="5">
    <location>
        <begin position="503"/>
        <end position="642"/>
    </location>
</feature>
<dbReference type="Gene3D" id="1.10.10.10">
    <property type="entry name" value="Winged helix-like DNA-binding domain superfamily/Winged helix DNA-binding domain"/>
    <property type="match status" value="2"/>
</dbReference>
<gene>
    <name evidence="7" type="ORF">HF861_02150</name>
</gene>
<dbReference type="SUPFAM" id="SSF55804">
    <property type="entry name" value="Phoshotransferase/anion transport protein"/>
    <property type="match status" value="1"/>
</dbReference>
<dbReference type="GO" id="GO:0006355">
    <property type="term" value="P:regulation of DNA-templated transcription"/>
    <property type="evidence" value="ECO:0007669"/>
    <property type="project" value="InterPro"/>
</dbReference>
<evidence type="ECO:0000256" key="2">
    <source>
        <dbReference type="ARBA" id="ARBA00023015"/>
    </source>
</evidence>
<dbReference type="Pfam" id="PF05043">
    <property type="entry name" value="Mga"/>
    <property type="match status" value="1"/>
</dbReference>
<evidence type="ECO:0000313" key="7">
    <source>
        <dbReference type="EMBL" id="NME43686.1"/>
    </source>
</evidence>
<dbReference type="PROSITE" id="PS51372">
    <property type="entry name" value="PRD_2"/>
    <property type="match status" value="2"/>
</dbReference>
<reference evidence="7 8" key="1">
    <citation type="submission" date="2020-04" db="EMBL/GenBank/DDBJ databases">
        <authorList>
            <person name="Hitch T.C.A."/>
            <person name="Wylensek D."/>
            <person name="Clavel T."/>
        </authorList>
    </citation>
    <scope>NUCLEOTIDE SEQUENCE [LARGE SCALE GENOMIC DNA]</scope>
    <source>
        <strain evidence="7 8">BSM-383-APC-22F</strain>
    </source>
</reference>
<evidence type="ECO:0000256" key="4">
    <source>
        <dbReference type="ARBA" id="ARBA00023163"/>
    </source>
</evidence>
<dbReference type="SUPFAM" id="SSF63520">
    <property type="entry name" value="PTS-regulatory domain, PRD"/>
    <property type="match status" value="2"/>
</dbReference>
<keyword evidence="2" id="KW-0805">Transcription regulation</keyword>
<dbReference type="Gene3D" id="3.40.930.10">
    <property type="entry name" value="Mannitol-specific EII, Chain A"/>
    <property type="match status" value="1"/>
</dbReference>
<dbReference type="RefSeq" id="WP_168964697.1">
    <property type="nucleotide sequence ID" value="NZ_JABAFR010000003.1"/>
</dbReference>
<keyword evidence="1" id="KW-0677">Repeat</keyword>
<keyword evidence="4" id="KW-0804">Transcription</keyword>
<feature type="domain" description="PRD" evidence="6">
    <location>
        <begin position="293"/>
        <end position="399"/>
    </location>
</feature>
<dbReference type="PANTHER" id="PTHR30185:SF12">
    <property type="entry name" value="TRANSCRIPTIONAL REGULATOR MANR"/>
    <property type="match status" value="1"/>
</dbReference>